<dbReference type="EMBL" id="JAUSVF010000003">
    <property type="protein sequence ID" value="MDQ0323209.1"/>
    <property type="molecule type" value="Genomic_DNA"/>
</dbReference>
<gene>
    <name evidence="1" type="ORF">QO002_005415</name>
</gene>
<evidence type="ECO:0000313" key="2">
    <source>
        <dbReference type="Proteomes" id="UP001230207"/>
    </source>
</evidence>
<proteinExistence type="predicted"/>
<reference evidence="1 2" key="1">
    <citation type="submission" date="2023-07" db="EMBL/GenBank/DDBJ databases">
        <title>Genomic Encyclopedia of Type Strains, Phase IV (KMG-IV): sequencing the most valuable type-strain genomes for metagenomic binning, comparative biology and taxonomic classification.</title>
        <authorList>
            <person name="Goeker M."/>
        </authorList>
    </citation>
    <scope>NUCLEOTIDE SEQUENCE [LARGE SCALE GENOMIC DNA]</scope>
    <source>
        <strain evidence="1 2">DSM 1112</strain>
    </source>
</reference>
<evidence type="ECO:0000313" key="1">
    <source>
        <dbReference type="EMBL" id="MDQ0323209.1"/>
    </source>
</evidence>
<name>A0ABU0BY73_9HYPH</name>
<organism evidence="1 2">
    <name type="scientific">Pararhizobium capsulatum DSM 1112</name>
    <dbReference type="NCBI Taxonomy" id="1121113"/>
    <lineage>
        <taxon>Bacteria</taxon>
        <taxon>Pseudomonadati</taxon>
        <taxon>Pseudomonadota</taxon>
        <taxon>Alphaproteobacteria</taxon>
        <taxon>Hyphomicrobiales</taxon>
        <taxon>Rhizobiaceae</taxon>
        <taxon>Rhizobium/Agrobacterium group</taxon>
        <taxon>Pararhizobium</taxon>
    </lineage>
</organism>
<keyword evidence="2" id="KW-1185">Reference proteome</keyword>
<accession>A0ABU0BY73</accession>
<comment type="caution">
    <text evidence="1">The sequence shown here is derived from an EMBL/GenBank/DDBJ whole genome shotgun (WGS) entry which is preliminary data.</text>
</comment>
<sequence>MGNSTPTVGVSSTLLSDMPANHAALPVWNAENWFHEDWPVGQKIRSLRRTLGETAARSSICS</sequence>
<dbReference type="Proteomes" id="UP001230207">
    <property type="component" value="Unassembled WGS sequence"/>
</dbReference>
<protein>
    <submittedName>
        <fullName evidence="1">Uncharacterized protein</fullName>
    </submittedName>
</protein>